<dbReference type="OrthoDB" id="10259681at2759"/>
<dbReference type="GO" id="GO:0042761">
    <property type="term" value="P:very long-chain fatty acid biosynthetic process"/>
    <property type="evidence" value="ECO:0007669"/>
    <property type="project" value="TreeGrafter"/>
</dbReference>
<dbReference type="GO" id="GO:0034626">
    <property type="term" value="P:fatty acid elongation, polyunsaturated fatty acid"/>
    <property type="evidence" value="ECO:0007669"/>
    <property type="project" value="TreeGrafter"/>
</dbReference>
<dbReference type="InterPro" id="IPR002076">
    <property type="entry name" value="ELO_fam"/>
</dbReference>
<evidence type="ECO:0000256" key="7">
    <source>
        <dbReference type="ARBA" id="ARBA00023098"/>
    </source>
</evidence>
<comment type="catalytic activity">
    <reaction evidence="10">
        <text>a very-long-chain acyl-CoA + malonyl-CoA + H(+) = a very-long-chain 3-oxoacyl-CoA + CO2 + CoA</text>
        <dbReference type="Rhea" id="RHEA:32727"/>
        <dbReference type="ChEBI" id="CHEBI:15378"/>
        <dbReference type="ChEBI" id="CHEBI:16526"/>
        <dbReference type="ChEBI" id="CHEBI:57287"/>
        <dbReference type="ChEBI" id="CHEBI:57384"/>
        <dbReference type="ChEBI" id="CHEBI:90725"/>
        <dbReference type="ChEBI" id="CHEBI:90736"/>
        <dbReference type="EC" id="2.3.1.199"/>
    </reaction>
</comment>
<evidence type="ECO:0000256" key="10">
    <source>
        <dbReference type="RuleBase" id="RU361115"/>
    </source>
</evidence>
<dbReference type="EMBL" id="OB660886">
    <property type="protein sequence ID" value="CAD7226664.1"/>
    <property type="molecule type" value="Genomic_DNA"/>
</dbReference>
<dbReference type="GO" id="GO:0030148">
    <property type="term" value="P:sphingolipid biosynthetic process"/>
    <property type="evidence" value="ECO:0007669"/>
    <property type="project" value="TreeGrafter"/>
</dbReference>
<gene>
    <name evidence="11" type="ORF">CTOB1V02_LOCUS4580</name>
</gene>
<evidence type="ECO:0000256" key="1">
    <source>
        <dbReference type="ARBA" id="ARBA00004141"/>
    </source>
</evidence>
<keyword evidence="7 10" id="KW-0443">Lipid metabolism</keyword>
<dbReference type="PANTHER" id="PTHR11157:SF17">
    <property type="entry name" value="ELONGATION OF VERY LONG CHAIN FATTY ACIDS PROTEIN 6"/>
    <property type="match status" value="1"/>
</dbReference>
<keyword evidence="5 10" id="KW-0276">Fatty acid metabolism</keyword>
<keyword evidence="4 10" id="KW-0812">Transmembrane</keyword>
<evidence type="ECO:0000256" key="6">
    <source>
        <dbReference type="ARBA" id="ARBA00022989"/>
    </source>
</evidence>
<dbReference type="EC" id="2.3.1.199" evidence="10"/>
<keyword evidence="3 10" id="KW-0808">Transferase</keyword>
<dbReference type="GO" id="GO:0009922">
    <property type="term" value="F:fatty acid elongase activity"/>
    <property type="evidence" value="ECO:0007669"/>
    <property type="project" value="UniProtKB-EC"/>
</dbReference>
<keyword evidence="8 10" id="KW-0472">Membrane</keyword>
<proteinExistence type="inferred from homology"/>
<reference evidence="11" key="1">
    <citation type="submission" date="2020-11" db="EMBL/GenBank/DDBJ databases">
        <authorList>
            <person name="Tran Van P."/>
        </authorList>
    </citation>
    <scope>NUCLEOTIDE SEQUENCE</scope>
</reference>
<protein>
    <recommendedName>
        <fullName evidence="10">Elongation of very long chain fatty acids protein</fullName>
        <ecNumber evidence="10">2.3.1.199</ecNumber>
    </recommendedName>
    <alternativeName>
        <fullName evidence="10">Very-long-chain 3-oxoacyl-CoA synthase</fullName>
    </alternativeName>
</protein>
<organism evidence="11">
    <name type="scientific">Cyprideis torosa</name>
    <dbReference type="NCBI Taxonomy" id="163714"/>
    <lineage>
        <taxon>Eukaryota</taxon>
        <taxon>Metazoa</taxon>
        <taxon>Ecdysozoa</taxon>
        <taxon>Arthropoda</taxon>
        <taxon>Crustacea</taxon>
        <taxon>Oligostraca</taxon>
        <taxon>Ostracoda</taxon>
        <taxon>Podocopa</taxon>
        <taxon>Podocopida</taxon>
        <taxon>Cytherocopina</taxon>
        <taxon>Cytheroidea</taxon>
        <taxon>Cytherideidae</taxon>
        <taxon>Cyprideis</taxon>
    </lineage>
</organism>
<dbReference type="GO" id="GO:0005789">
    <property type="term" value="C:endoplasmic reticulum membrane"/>
    <property type="evidence" value="ECO:0007669"/>
    <property type="project" value="TreeGrafter"/>
</dbReference>
<dbReference type="GO" id="GO:0019367">
    <property type="term" value="P:fatty acid elongation, saturated fatty acid"/>
    <property type="evidence" value="ECO:0007669"/>
    <property type="project" value="TreeGrafter"/>
</dbReference>
<feature type="transmembrane region" description="Helical" evidence="10">
    <location>
        <begin position="197"/>
        <end position="218"/>
    </location>
</feature>
<feature type="transmembrane region" description="Helical" evidence="10">
    <location>
        <begin position="140"/>
        <end position="160"/>
    </location>
</feature>
<name>A0A7R8W818_9CRUS</name>
<comment type="similarity">
    <text evidence="10">Belongs to the ELO family.</text>
</comment>
<dbReference type="Pfam" id="PF01151">
    <property type="entry name" value="ELO"/>
    <property type="match status" value="1"/>
</dbReference>
<dbReference type="GO" id="GO:0034625">
    <property type="term" value="P:fatty acid elongation, monounsaturated fatty acid"/>
    <property type="evidence" value="ECO:0007669"/>
    <property type="project" value="TreeGrafter"/>
</dbReference>
<feature type="transmembrane region" description="Helical" evidence="10">
    <location>
        <begin position="265"/>
        <end position="287"/>
    </location>
</feature>
<evidence type="ECO:0000256" key="5">
    <source>
        <dbReference type="ARBA" id="ARBA00022832"/>
    </source>
</evidence>
<evidence type="ECO:0000256" key="2">
    <source>
        <dbReference type="ARBA" id="ARBA00022516"/>
    </source>
</evidence>
<keyword evidence="9 10" id="KW-0275">Fatty acid biosynthesis</keyword>
<keyword evidence="2 10" id="KW-0444">Lipid biosynthesis</keyword>
<keyword evidence="6 10" id="KW-1133">Transmembrane helix</keyword>
<comment type="subcellular location">
    <subcellularLocation>
        <location evidence="1">Membrane</location>
        <topology evidence="1">Multi-pass membrane protein</topology>
    </subcellularLocation>
</comment>
<accession>A0A7R8W818</accession>
<dbReference type="PANTHER" id="PTHR11157">
    <property type="entry name" value="FATTY ACID ACYL TRANSFERASE-RELATED"/>
    <property type="match status" value="1"/>
</dbReference>
<evidence type="ECO:0000313" key="11">
    <source>
        <dbReference type="EMBL" id="CAD7226664.1"/>
    </source>
</evidence>
<feature type="transmembrane region" description="Helical" evidence="10">
    <location>
        <begin position="230"/>
        <end position="253"/>
    </location>
</feature>
<dbReference type="AlphaFoldDB" id="A0A7R8W818"/>
<sequence length="366" mass="42199">MSFVDNLDLGPLSEEEQNFTVAIKNNFYRPPREYPCLVVGLTSWESSFKTAVFSQTIWFRRYWWTGVPICGLYLFLIFAGQRFMRDRHPVNIKVPMIIWNLFIAFFSAYGAFRGIVWAIGEFYHGQFVEAVCYVSHADESCAIIGVWPIIFCWSKLLELGDTAFIVLRKRPLIVLHWYHHVTVLLYVWYTFGQGPAIGAFFATMNFFVHSLMYLYYALRAMGYKISRKISIGLTLLQISQMFLGIYLNVVAYQLKKVYPKCKVDFMDFVACTVMYSSYCVLFMWYFYQTYLTPHGRKSYKDVKADPANVATSALIDFVDSYNENMSESAPNLRLRTVANGVKSAVKSNLNGHSSKQTATGHRSKAD</sequence>
<evidence type="ECO:0000256" key="8">
    <source>
        <dbReference type="ARBA" id="ARBA00023136"/>
    </source>
</evidence>
<feature type="transmembrane region" description="Helical" evidence="10">
    <location>
        <begin position="62"/>
        <end position="84"/>
    </location>
</feature>
<evidence type="ECO:0000256" key="3">
    <source>
        <dbReference type="ARBA" id="ARBA00022679"/>
    </source>
</evidence>
<feature type="transmembrane region" description="Helical" evidence="10">
    <location>
        <begin position="96"/>
        <end position="120"/>
    </location>
</feature>
<evidence type="ECO:0000256" key="9">
    <source>
        <dbReference type="ARBA" id="ARBA00023160"/>
    </source>
</evidence>
<evidence type="ECO:0000256" key="4">
    <source>
        <dbReference type="ARBA" id="ARBA00022692"/>
    </source>
</evidence>
<feature type="transmembrane region" description="Helical" evidence="10">
    <location>
        <begin position="172"/>
        <end position="191"/>
    </location>
</feature>